<evidence type="ECO:0000313" key="6">
    <source>
        <dbReference type="Proteomes" id="UP001396334"/>
    </source>
</evidence>
<keyword evidence="2" id="KW-0547">Nucleotide-binding</keyword>
<evidence type="ECO:0000259" key="4">
    <source>
        <dbReference type="Pfam" id="PF07724"/>
    </source>
</evidence>
<dbReference type="PANTHER" id="PTHR11638:SF155">
    <property type="entry name" value="CHAPERONE PROTEIN CLPC1, CHLOROPLASTIC-LIKE"/>
    <property type="match status" value="1"/>
</dbReference>
<evidence type="ECO:0000313" key="5">
    <source>
        <dbReference type="EMBL" id="KAK9004196.1"/>
    </source>
</evidence>
<dbReference type="Proteomes" id="UP001396334">
    <property type="component" value="Unassembled WGS sequence"/>
</dbReference>
<evidence type="ECO:0000256" key="2">
    <source>
        <dbReference type="ARBA" id="ARBA00022741"/>
    </source>
</evidence>
<dbReference type="InterPro" id="IPR050130">
    <property type="entry name" value="ClpA_ClpB"/>
</dbReference>
<dbReference type="EMBL" id="JBBPBN010000031">
    <property type="protein sequence ID" value="KAK9004196.1"/>
    <property type="molecule type" value="Genomic_DNA"/>
</dbReference>
<dbReference type="InterPro" id="IPR003959">
    <property type="entry name" value="ATPase_AAA_core"/>
</dbReference>
<dbReference type="Pfam" id="PF07724">
    <property type="entry name" value="AAA_2"/>
    <property type="match status" value="1"/>
</dbReference>
<dbReference type="Gene3D" id="3.40.50.300">
    <property type="entry name" value="P-loop containing nucleotide triphosphate hydrolases"/>
    <property type="match status" value="1"/>
</dbReference>
<reference evidence="5 6" key="1">
    <citation type="journal article" date="2024" name="G3 (Bethesda)">
        <title>Genome assembly of Hibiscus sabdariffa L. provides insights into metabolisms of medicinal natural products.</title>
        <authorList>
            <person name="Kim T."/>
        </authorList>
    </citation>
    <scope>NUCLEOTIDE SEQUENCE [LARGE SCALE GENOMIC DNA]</scope>
    <source>
        <strain evidence="5">TK-2024</strain>
        <tissue evidence="5">Old leaves</tissue>
    </source>
</reference>
<gene>
    <name evidence="5" type="ORF">V6N11_002003</name>
</gene>
<dbReference type="Gene3D" id="1.10.1780.10">
    <property type="entry name" value="Clp, N-terminal domain"/>
    <property type="match status" value="1"/>
</dbReference>
<accession>A0ABR2QU58</accession>
<evidence type="ECO:0000256" key="1">
    <source>
        <dbReference type="ARBA" id="ARBA00022737"/>
    </source>
</evidence>
<protein>
    <recommendedName>
        <fullName evidence="4">ATPase AAA-type core domain-containing protein</fullName>
    </recommendedName>
</protein>
<dbReference type="PANTHER" id="PTHR11638">
    <property type="entry name" value="ATP-DEPENDENT CLP PROTEASE"/>
    <property type="match status" value="1"/>
</dbReference>
<feature type="domain" description="ATPase AAA-type core" evidence="4">
    <location>
        <begin position="130"/>
        <end position="168"/>
    </location>
</feature>
<organism evidence="5 6">
    <name type="scientific">Hibiscus sabdariffa</name>
    <name type="common">roselle</name>
    <dbReference type="NCBI Taxonomy" id="183260"/>
    <lineage>
        <taxon>Eukaryota</taxon>
        <taxon>Viridiplantae</taxon>
        <taxon>Streptophyta</taxon>
        <taxon>Embryophyta</taxon>
        <taxon>Tracheophyta</taxon>
        <taxon>Spermatophyta</taxon>
        <taxon>Magnoliopsida</taxon>
        <taxon>eudicotyledons</taxon>
        <taxon>Gunneridae</taxon>
        <taxon>Pentapetalae</taxon>
        <taxon>rosids</taxon>
        <taxon>malvids</taxon>
        <taxon>Malvales</taxon>
        <taxon>Malvaceae</taxon>
        <taxon>Malvoideae</taxon>
        <taxon>Hibiscus</taxon>
    </lineage>
</organism>
<dbReference type="InterPro" id="IPR036628">
    <property type="entry name" value="Clp_N_dom_sf"/>
</dbReference>
<dbReference type="InterPro" id="IPR027417">
    <property type="entry name" value="P-loop_NTPase"/>
</dbReference>
<name>A0ABR2QU58_9ROSI</name>
<keyword evidence="1" id="KW-0677">Repeat</keyword>
<keyword evidence="6" id="KW-1185">Reference proteome</keyword>
<comment type="caution">
    <text evidence="5">The sequence shown here is derived from an EMBL/GenBank/DDBJ whole genome shotgun (WGS) entry which is preliminary data.</text>
</comment>
<evidence type="ECO:0000256" key="3">
    <source>
        <dbReference type="ARBA" id="ARBA00022840"/>
    </source>
</evidence>
<dbReference type="SUPFAM" id="SSF81923">
    <property type="entry name" value="Double Clp-N motif"/>
    <property type="match status" value="1"/>
</dbReference>
<keyword evidence="3" id="KW-0067">ATP-binding</keyword>
<proteinExistence type="predicted"/>
<sequence length="181" mass="20079">MMTRVVAQSALLTAPTHGHGHGHGLSKEIGKAKRSVKMAYMKKPSSRAIMLARDESRRLGEDSIDADHILLRLADTGIAAEALKSMGIKFRDVREYVIKKIISISLRRTTGLCFEFTSIATDILILSFEEAHKLVSRLIGSHPGYSKGGQLTEVVWRRPYSVVIFDGIYSSPDILNMIPEN</sequence>